<dbReference type="Proteomes" id="UP000499080">
    <property type="component" value="Unassembled WGS sequence"/>
</dbReference>
<organism evidence="1 2">
    <name type="scientific">Araneus ventricosus</name>
    <name type="common">Orbweaver spider</name>
    <name type="synonym">Epeira ventricosa</name>
    <dbReference type="NCBI Taxonomy" id="182803"/>
    <lineage>
        <taxon>Eukaryota</taxon>
        <taxon>Metazoa</taxon>
        <taxon>Ecdysozoa</taxon>
        <taxon>Arthropoda</taxon>
        <taxon>Chelicerata</taxon>
        <taxon>Arachnida</taxon>
        <taxon>Araneae</taxon>
        <taxon>Araneomorphae</taxon>
        <taxon>Entelegynae</taxon>
        <taxon>Araneoidea</taxon>
        <taxon>Araneidae</taxon>
        <taxon>Araneus</taxon>
    </lineage>
</organism>
<proteinExistence type="predicted"/>
<sequence length="148" mass="16037">MCAAICDVFTFRVSSTGVGATAEITEDRLKAGSLQVAAREDSYYIEQASAYFTRLCLRGAFDPANQTSTVSPVHAEKGRPLILLGKGCCVPVHQLRCKGDRNLLGKRGCFILPCSPVMLQEETLNPTRQPGCYLPISSVMLQRGNNPA</sequence>
<gene>
    <name evidence="1" type="ORF">AVEN_41385_1</name>
</gene>
<accession>A0A4Y2SJB1</accession>
<reference evidence="1 2" key="1">
    <citation type="journal article" date="2019" name="Sci. Rep.">
        <title>Orb-weaving spider Araneus ventricosus genome elucidates the spidroin gene catalogue.</title>
        <authorList>
            <person name="Kono N."/>
            <person name="Nakamura H."/>
            <person name="Ohtoshi R."/>
            <person name="Moran D.A.P."/>
            <person name="Shinohara A."/>
            <person name="Yoshida Y."/>
            <person name="Fujiwara M."/>
            <person name="Mori M."/>
            <person name="Tomita M."/>
            <person name="Arakawa K."/>
        </authorList>
    </citation>
    <scope>NUCLEOTIDE SEQUENCE [LARGE SCALE GENOMIC DNA]</scope>
</reference>
<evidence type="ECO:0000313" key="2">
    <source>
        <dbReference type="Proteomes" id="UP000499080"/>
    </source>
</evidence>
<dbReference type="AlphaFoldDB" id="A0A4Y2SJB1"/>
<dbReference type="EMBL" id="BGPR01022216">
    <property type="protein sequence ID" value="GBN88292.1"/>
    <property type="molecule type" value="Genomic_DNA"/>
</dbReference>
<keyword evidence="2" id="KW-1185">Reference proteome</keyword>
<comment type="caution">
    <text evidence="1">The sequence shown here is derived from an EMBL/GenBank/DDBJ whole genome shotgun (WGS) entry which is preliminary data.</text>
</comment>
<evidence type="ECO:0000313" key="1">
    <source>
        <dbReference type="EMBL" id="GBN88292.1"/>
    </source>
</evidence>
<name>A0A4Y2SJB1_ARAVE</name>
<protein>
    <submittedName>
        <fullName evidence="1">Uncharacterized protein</fullName>
    </submittedName>
</protein>